<reference evidence="2" key="1">
    <citation type="submission" date="2020-12" db="EMBL/GenBank/DDBJ databases">
        <title>PHA producing bacteria isolated from mangrove.</title>
        <authorList>
            <person name="Zheng W."/>
            <person name="Yu S."/>
            <person name="Huang Y."/>
        </authorList>
    </citation>
    <scope>NUCLEOTIDE SEQUENCE</scope>
    <source>
        <strain evidence="2">GN22-4</strain>
    </source>
</reference>
<dbReference type="CDD" id="cd06223">
    <property type="entry name" value="PRTases_typeI"/>
    <property type="match status" value="1"/>
</dbReference>
<dbReference type="RefSeq" id="WP_206782906.1">
    <property type="nucleotide sequence ID" value="NZ_JAEMWV010000008.1"/>
</dbReference>
<dbReference type="SUPFAM" id="SSF53271">
    <property type="entry name" value="PRTase-like"/>
    <property type="match status" value="1"/>
</dbReference>
<evidence type="ECO:0000256" key="1">
    <source>
        <dbReference type="ARBA" id="ARBA00008007"/>
    </source>
</evidence>
<dbReference type="Proteomes" id="UP000664578">
    <property type="component" value="Unassembled WGS sequence"/>
</dbReference>
<dbReference type="Gene3D" id="3.40.50.2020">
    <property type="match status" value="1"/>
</dbReference>
<dbReference type="InterPro" id="IPR000836">
    <property type="entry name" value="PRTase_dom"/>
</dbReference>
<dbReference type="InterPro" id="IPR029057">
    <property type="entry name" value="PRTase-like"/>
</dbReference>
<proteinExistence type="inferred from homology"/>
<comment type="caution">
    <text evidence="2">The sequence shown here is derived from an EMBL/GenBank/DDBJ whole genome shotgun (WGS) entry which is preliminary data.</text>
</comment>
<protein>
    <submittedName>
        <fullName evidence="2">ComF family protein</fullName>
    </submittedName>
</protein>
<dbReference type="AlphaFoldDB" id="A0A8I1MII5"/>
<dbReference type="EMBL" id="JAEMWV010000008">
    <property type="protein sequence ID" value="MBN8252976.1"/>
    <property type="molecule type" value="Genomic_DNA"/>
</dbReference>
<dbReference type="InterPro" id="IPR051910">
    <property type="entry name" value="ComF/GntX_DNA_util-trans"/>
</dbReference>
<evidence type="ECO:0000313" key="2">
    <source>
        <dbReference type="EMBL" id="MBN8252976.1"/>
    </source>
</evidence>
<evidence type="ECO:0000313" key="3">
    <source>
        <dbReference type="Proteomes" id="UP000664578"/>
    </source>
</evidence>
<accession>A0A8I1MII5</accession>
<dbReference type="PANTHER" id="PTHR47505">
    <property type="entry name" value="DNA UTILIZATION PROTEIN YHGH"/>
    <property type="match status" value="1"/>
</dbReference>
<name>A0A8I1MII5_9BACI</name>
<sequence length="231" mass="26820">MTWCLLCHESIQSAHSFSSLISPHQKKMLCETCQSSFKELSVPLCKRCGRMLNELPIAYCEGEYCIDCVQWNKKKSPLIRNCSLYKYNKFAKEVMALFKYRGDYELHKIFTDDFAQLYKVYSPENPVLVPIPLSKERMYERGFNQAEALASLLPAEVAYPLTRKHTEKQAKKTREERLQNHRVFELVDPELVTNRNVILIDDLYTTGVTLHEAALCLKDVAAAIYSFTIYR</sequence>
<organism evidence="2 3">
    <name type="scientific">Priestia flexa</name>
    <dbReference type="NCBI Taxonomy" id="86664"/>
    <lineage>
        <taxon>Bacteria</taxon>
        <taxon>Bacillati</taxon>
        <taxon>Bacillota</taxon>
        <taxon>Bacilli</taxon>
        <taxon>Bacillales</taxon>
        <taxon>Bacillaceae</taxon>
        <taxon>Priestia</taxon>
    </lineage>
</organism>
<comment type="similarity">
    <text evidence="1">Belongs to the ComF/GntX family.</text>
</comment>
<gene>
    <name evidence="2" type="ORF">JF537_15480</name>
</gene>
<dbReference type="PANTHER" id="PTHR47505:SF1">
    <property type="entry name" value="DNA UTILIZATION PROTEIN YHGH"/>
    <property type="match status" value="1"/>
</dbReference>